<proteinExistence type="predicted"/>
<dbReference type="AlphaFoldDB" id="A0A6H9Q834"/>
<evidence type="ECO:0000313" key="2">
    <source>
        <dbReference type="Proteomes" id="UP000427825"/>
    </source>
</evidence>
<gene>
    <name evidence="1" type="ORF">F2Y39_11605</name>
</gene>
<protein>
    <submittedName>
        <fullName evidence="1">Uncharacterized protein</fullName>
    </submittedName>
</protein>
<organism evidence="1 2">
    <name type="scientific">Bacteroides caccae</name>
    <dbReference type="NCBI Taxonomy" id="47678"/>
    <lineage>
        <taxon>Bacteria</taxon>
        <taxon>Pseudomonadati</taxon>
        <taxon>Bacteroidota</taxon>
        <taxon>Bacteroidia</taxon>
        <taxon>Bacteroidales</taxon>
        <taxon>Bacteroidaceae</taxon>
        <taxon>Bacteroides</taxon>
    </lineage>
</organism>
<dbReference type="EMBL" id="VVYJ01000006">
    <property type="protein sequence ID" value="KAA5476590.1"/>
    <property type="molecule type" value="Genomic_DNA"/>
</dbReference>
<accession>A0A6H9Q834</accession>
<dbReference type="Proteomes" id="UP000427825">
    <property type="component" value="Unassembled WGS sequence"/>
</dbReference>
<name>A0A6H9Q834_9BACE</name>
<sequence>MADSFRLIGKRSDNSSVFIIEYLHLWWLTLLRNINLKAGKEFIKEFVKALLKCAYPCQLSNRG</sequence>
<evidence type="ECO:0000313" key="1">
    <source>
        <dbReference type="EMBL" id="KAA5476590.1"/>
    </source>
</evidence>
<reference evidence="1 2" key="1">
    <citation type="journal article" date="2019" name="Nat. Med.">
        <title>A library of human gut bacterial isolates paired with longitudinal multiomics data enables mechanistic microbiome research.</title>
        <authorList>
            <person name="Poyet M."/>
            <person name="Groussin M."/>
            <person name="Gibbons S.M."/>
            <person name="Avila-Pacheco J."/>
            <person name="Jiang X."/>
            <person name="Kearney S.M."/>
            <person name="Perrotta A.R."/>
            <person name="Berdy B."/>
            <person name="Zhao S."/>
            <person name="Lieberman T.D."/>
            <person name="Swanson P.K."/>
            <person name="Smith M."/>
            <person name="Roesemann S."/>
            <person name="Alexander J.E."/>
            <person name="Rich S.A."/>
            <person name="Livny J."/>
            <person name="Vlamakis H."/>
            <person name="Clish C."/>
            <person name="Bullock K."/>
            <person name="Deik A."/>
            <person name="Scott J."/>
            <person name="Pierce K.A."/>
            <person name="Xavier R.J."/>
            <person name="Alm E.J."/>
        </authorList>
    </citation>
    <scope>NUCLEOTIDE SEQUENCE [LARGE SCALE GENOMIC DNA]</scope>
    <source>
        <strain evidence="1 2">BIOML-A25</strain>
    </source>
</reference>
<dbReference type="RefSeq" id="WP_130056860.1">
    <property type="nucleotide sequence ID" value="NZ_RCXH01000006.1"/>
</dbReference>
<comment type="caution">
    <text evidence="1">The sequence shown here is derived from an EMBL/GenBank/DDBJ whole genome shotgun (WGS) entry which is preliminary data.</text>
</comment>